<gene>
    <name evidence="2" type="ORF">BFP71_02875</name>
</gene>
<dbReference type="OrthoDB" id="127573at2"/>
<dbReference type="GO" id="GO:0016491">
    <property type="term" value="F:oxidoreductase activity"/>
    <property type="evidence" value="ECO:0007669"/>
    <property type="project" value="InterPro"/>
</dbReference>
<dbReference type="InterPro" id="IPR050464">
    <property type="entry name" value="Zeta_carotene_desat/Oxidored"/>
</dbReference>
<accession>A0A1E5T5Q0</accession>
<dbReference type="InterPro" id="IPR002937">
    <property type="entry name" value="Amino_oxidase"/>
</dbReference>
<dbReference type="PANTHER" id="PTHR42923">
    <property type="entry name" value="PROTOPORPHYRINOGEN OXIDASE"/>
    <property type="match status" value="1"/>
</dbReference>
<evidence type="ECO:0000313" key="2">
    <source>
        <dbReference type="EMBL" id="OEK06627.1"/>
    </source>
</evidence>
<dbReference type="Pfam" id="PF01593">
    <property type="entry name" value="Amino_oxidase"/>
    <property type="match status" value="1"/>
</dbReference>
<dbReference type="PROSITE" id="PS51257">
    <property type="entry name" value="PROKAR_LIPOPROTEIN"/>
    <property type="match status" value="1"/>
</dbReference>
<dbReference type="AlphaFoldDB" id="A0A1E5T5Q0"/>
<evidence type="ECO:0000259" key="1">
    <source>
        <dbReference type="Pfam" id="PF01593"/>
    </source>
</evidence>
<dbReference type="EMBL" id="MDGQ01000003">
    <property type="protein sequence ID" value="OEK06627.1"/>
    <property type="molecule type" value="Genomic_DNA"/>
</dbReference>
<feature type="domain" description="Amine oxidase" evidence="1">
    <location>
        <begin position="68"/>
        <end position="498"/>
    </location>
</feature>
<dbReference type="InterPro" id="IPR036188">
    <property type="entry name" value="FAD/NAD-bd_sf"/>
</dbReference>
<organism evidence="2 3">
    <name type="scientific">Roseivirga misakiensis</name>
    <dbReference type="NCBI Taxonomy" id="1563681"/>
    <lineage>
        <taxon>Bacteria</taxon>
        <taxon>Pseudomonadati</taxon>
        <taxon>Bacteroidota</taxon>
        <taxon>Cytophagia</taxon>
        <taxon>Cytophagales</taxon>
        <taxon>Roseivirgaceae</taxon>
        <taxon>Roseivirga</taxon>
    </lineage>
</organism>
<dbReference type="SUPFAM" id="SSF51905">
    <property type="entry name" value="FAD/NAD(P)-binding domain"/>
    <property type="match status" value="1"/>
</dbReference>
<name>A0A1E5T5Q0_9BACT</name>
<keyword evidence="3" id="KW-1185">Reference proteome</keyword>
<dbReference type="Gene3D" id="3.50.50.60">
    <property type="entry name" value="FAD/NAD(P)-binding domain"/>
    <property type="match status" value="1"/>
</dbReference>
<dbReference type="STRING" id="1563681.BFP71_02875"/>
<evidence type="ECO:0000313" key="3">
    <source>
        <dbReference type="Proteomes" id="UP000095552"/>
    </source>
</evidence>
<protein>
    <recommendedName>
        <fullName evidence="1">Amine oxidase domain-containing protein</fullName>
    </recommendedName>
</protein>
<proteinExistence type="predicted"/>
<dbReference type="Proteomes" id="UP000095552">
    <property type="component" value="Unassembled WGS sequence"/>
</dbReference>
<reference evidence="2 3" key="1">
    <citation type="submission" date="2016-08" db="EMBL/GenBank/DDBJ databases">
        <title>Draft genome of Fabibacter sp. strain SK-8.</title>
        <authorList>
            <person name="Wong S.-K."/>
            <person name="Hamasaki K."/>
            <person name="Yoshizawa S."/>
        </authorList>
    </citation>
    <scope>NUCLEOTIDE SEQUENCE [LARGE SCALE GENOMIC DNA]</scope>
    <source>
        <strain evidence="2 3">SK-8</strain>
    </source>
</reference>
<comment type="caution">
    <text evidence="2">The sequence shown here is derived from an EMBL/GenBank/DDBJ whole genome shotgun (WGS) entry which is preliminary data.</text>
</comment>
<sequence length="503" mass="57141">MKRRKFIKLSSLATLPIILQSCDWGDDKNGFPISVDTDIHTGHLIFKSQDFQKTNTINVETVIVGGGIAGLGAAFTLKDQDFMLFELSERLGGTSSFSEVGNTTFAQGAHYDLAYPSNYGQDVLSLLEELKIIEFQSWKDSWSFRDKQYIISNARKNICFEAGKFRGDVLKDGEEKEKFQQILRPFYGQMVMPTTNIEAKHQSLNDMSFFDFLSTQMSLSPDFKRGLDYHMLDDWGGTTEQVSALAGVHYFTCRPYETQVVDLFSPPSGNGYFIKKMAGKLPKERLQTNQLVKSIRKVADGFQTEVIDVEKSLVKTITSKNVVYAGQKHALKYIMPDQYEFFQDNDYAPWLVLNFVLTDALEKKGYWQNEMLMEDETFMGFVDSDMQETDDTSNRVLTAYYCLPPSVRNDLKNVEANREVIVAKTLGYLNQYFDQDLEGLIEHVNIKVMGHAMPIPKPGYLFSDKNKNRLHKNMTFAGVDNARLPLLFEALDSGIQAANLLGE</sequence>
<dbReference type="RefSeq" id="WP_069833939.1">
    <property type="nucleotide sequence ID" value="NZ_MDGQ01000003.1"/>
</dbReference>